<gene>
    <name evidence="1" type="ORF">LUA448_LOCUS24852</name>
</gene>
<proteinExistence type="predicted"/>
<accession>A0A818GLL5</accession>
<dbReference type="Proteomes" id="UP000663833">
    <property type="component" value="Unassembled WGS sequence"/>
</dbReference>
<name>A0A818GLL5_9BILA</name>
<evidence type="ECO:0000313" key="1">
    <source>
        <dbReference type="EMBL" id="CAF3493894.1"/>
    </source>
</evidence>
<comment type="caution">
    <text evidence="1">The sequence shown here is derived from an EMBL/GenBank/DDBJ whole genome shotgun (WGS) entry which is preliminary data.</text>
</comment>
<dbReference type="EMBL" id="CAJNYD010003271">
    <property type="protein sequence ID" value="CAF3493894.1"/>
    <property type="molecule type" value="Genomic_DNA"/>
</dbReference>
<organism evidence="1 2">
    <name type="scientific">Rotaria socialis</name>
    <dbReference type="NCBI Taxonomy" id="392032"/>
    <lineage>
        <taxon>Eukaryota</taxon>
        <taxon>Metazoa</taxon>
        <taxon>Spiralia</taxon>
        <taxon>Gnathifera</taxon>
        <taxon>Rotifera</taxon>
        <taxon>Eurotatoria</taxon>
        <taxon>Bdelloidea</taxon>
        <taxon>Philodinida</taxon>
        <taxon>Philodinidae</taxon>
        <taxon>Rotaria</taxon>
    </lineage>
</organism>
<protein>
    <submittedName>
        <fullName evidence="1">Uncharacterized protein</fullName>
    </submittedName>
</protein>
<dbReference type="AlphaFoldDB" id="A0A818GLL5"/>
<evidence type="ECO:0000313" key="2">
    <source>
        <dbReference type="Proteomes" id="UP000663833"/>
    </source>
</evidence>
<sequence>MMYQMWFDSTKPIFRSRCANSTERPELKWGQIFHHDSSFEEIAYTCNKPSCASQSTSECMIEMIQYDYVLPLNVMIPPVTTTARSSAPSKITPKPTFTSLTSTSVSTSAKTEAGFVHLNQTEKIIFGLLSLFLIVRL</sequence>
<reference evidence="1" key="1">
    <citation type="submission" date="2021-02" db="EMBL/GenBank/DDBJ databases">
        <authorList>
            <person name="Nowell W R."/>
        </authorList>
    </citation>
    <scope>NUCLEOTIDE SEQUENCE</scope>
</reference>